<dbReference type="GO" id="GO:0012505">
    <property type="term" value="C:endomembrane system"/>
    <property type="evidence" value="ECO:0007669"/>
    <property type="project" value="UniProtKB-SubCell"/>
</dbReference>
<evidence type="ECO:0000313" key="11">
    <source>
        <dbReference type="EMBL" id="MTD95237.1"/>
    </source>
</evidence>
<keyword evidence="2" id="KW-1003">Cell membrane</keyword>
<evidence type="ECO:0000256" key="3">
    <source>
        <dbReference type="ARBA" id="ARBA00022519"/>
    </source>
</evidence>
<dbReference type="Proteomes" id="UP000440694">
    <property type="component" value="Unassembled WGS sequence"/>
</dbReference>
<keyword evidence="6 9" id="KW-0812">Transmembrane</keyword>
<keyword evidence="7 9" id="KW-1133">Transmembrane helix</keyword>
<gene>
    <name evidence="11" type="ORF">GIW81_12930</name>
</gene>
<evidence type="ECO:0000256" key="7">
    <source>
        <dbReference type="ARBA" id="ARBA00022989"/>
    </source>
</evidence>
<dbReference type="RefSeq" id="WP_154739800.1">
    <property type="nucleotide sequence ID" value="NZ_WMBQ01000002.1"/>
</dbReference>
<keyword evidence="5 11" id="KW-0808">Transferase</keyword>
<feature type="transmembrane region" description="Helical" evidence="9">
    <location>
        <begin position="517"/>
        <end position="538"/>
    </location>
</feature>
<evidence type="ECO:0000256" key="9">
    <source>
        <dbReference type="SAM" id="Phobius"/>
    </source>
</evidence>
<feature type="transmembrane region" description="Helical" evidence="9">
    <location>
        <begin position="37"/>
        <end position="58"/>
    </location>
</feature>
<dbReference type="InterPro" id="IPR009875">
    <property type="entry name" value="PilZ_domain"/>
</dbReference>
<comment type="subcellular location">
    <subcellularLocation>
        <location evidence="1">Endomembrane system</location>
        <topology evidence="1">Multi-pass membrane protein</topology>
    </subcellularLocation>
</comment>
<evidence type="ECO:0000256" key="2">
    <source>
        <dbReference type="ARBA" id="ARBA00022475"/>
    </source>
</evidence>
<organism evidence="11 12">
    <name type="scientific">Hyphomicrobium album</name>
    <dbReference type="NCBI Taxonomy" id="2665159"/>
    <lineage>
        <taxon>Bacteria</taxon>
        <taxon>Pseudomonadati</taxon>
        <taxon>Pseudomonadota</taxon>
        <taxon>Alphaproteobacteria</taxon>
        <taxon>Hyphomicrobiales</taxon>
        <taxon>Hyphomicrobiaceae</taxon>
        <taxon>Hyphomicrobium</taxon>
    </lineage>
</organism>
<accession>A0A6I3KNC9</accession>
<feature type="transmembrane region" description="Helical" evidence="9">
    <location>
        <begin position="412"/>
        <end position="430"/>
    </location>
</feature>
<dbReference type="GO" id="GO:0035438">
    <property type="term" value="F:cyclic-di-GMP binding"/>
    <property type="evidence" value="ECO:0007669"/>
    <property type="project" value="InterPro"/>
</dbReference>
<keyword evidence="4" id="KW-0328">Glycosyltransferase</keyword>
<proteinExistence type="predicted"/>
<sequence>MYVASGISYWDAIAPGLVMGLLAIGILPWLDRNNTLARTIAIGVCLFLGWRYMLWRITDTLPPLSEPVDFAIGAVFTFVEMLSMLGTTVALFFLTRTKDRTPEADADVKWLKALPAQPLVDVLVCTYNEEEAILERTIIGALGINYPRYRLWVCDDGKRPWLKAMCERHSCGYITRPDNRHAKAGNINNALKHLAALTEQPEFVSILDADFVAKSEFLTRTVALMREPDVGVVQTPQHFFNPDPIQINLNLVRVWPDEQRFFFDVVMPAKDAWGGAFCCGTSSVLRYAPLMRIGGFPTDSVTEDYLASLRLKEIGYRTIYLNEALSLGLAPEGLKEYVSQRARWALGFMQICRGPNGPLSDQVAMSLLDRVMLSETFLHWSATHIFRLMALVVPPLYLLFNIQAVYAGVPDAISHLLPFFVVQVAMITWLTRGRVLPLMADLSQLLGATDIARSVFIGLFRPQGHKFDVTAKGGDRTKGFIQWRMLRIFIAYLAFNVAGILWAFVLDDSRSLADASIIAYIWTWYNIVILTMACFVCVEASQARRGDRFHASGMATITIGGANQSRPIDNISVSGMRLRGAAPGPVGTEVRVQFDAIDVMATIMRADPASFAVQFAPSQEMHASLVRHVYGGNYGGTLPDISAGKVAGAIVERVFR</sequence>
<dbReference type="CDD" id="cd06421">
    <property type="entry name" value="CESA_CelA_like"/>
    <property type="match status" value="1"/>
</dbReference>
<feature type="domain" description="PilZ" evidence="10">
    <location>
        <begin position="542"/>
        <end position="630"/>
    </location>
</feature>
<feature type="transmembrane region" description="Helical" evidence="9">
    <location>
        <begin position="12"/>
        <end position="30"/>
    </location>
</feature>
<evidence type="ECO:0000256" key="5">
    <source>
        <dbReference type="ARBA" id="ARBA00022679"/>
    </source>
</evidence>
<dbReference type="PRINTS" id="PR01439">
    <property type="entry name" value="CELLSNTHASEA"/>
</dbReference>
<dbReference type="InterPro" id="IPR050321">
    <property type="entry name" value="Glycosyltr_2/OpgH_subfam"/>
</dbReference>
<dbReference type="GO" id="GO:0006011">
    <property type="term" value="P:UDP-alpha-D-glucose metabolic process"/>
    <property type="evidence" value="ECO:0007669"/>
    <property type="project" value="InterPro"/>
</dbReference>
<dbReference type="GO" id="GO:0016759">
    <property type="term" value="F:cellulose synthase activity"/>
    <property type="evidence" value="ECO:0007669"/>
    <property type="project" value="InterPro"/>
</dbReference>
<evidence type="ECO:0000256" key="6">
    <source>
        <dbReference type="ARBA" id="ARBA00022692"/>
    </source>
</evidence>
<dbReference type="AlphaFoldDB" id="A0A6I3KNC9"/>
<feature type="transmembrane region" description="Helical" evidence="9">
    <location>
        <begin position="70"/>
        <end position="94"/>
    </location>
</feature>
<protein>
    <submittedName>
        <fullName evidence="11">Glycosyltransferase</fullName>
    </submittedName>
</protein>
<dbReference type="InterPro" id="IPR003919">
    <property type="entry name" value="Cell_synth_A"/>
</dbReference>
<dbReference type="PANTHER" id="PTHR43867:SF2">
    <property type="entry name" value="CELLULOSE SYNTHASE CATALYTIC SUBUNIT A [UDP-FORMING]"/>
    <property type="match status" value="1"/>
</dbReference>
<feature type="transmembrane region" description="Helical" evidence="9">
    <location>
        <begin position="385"/>
        <end position="406"/>
    </location>
</feature>
<dbReference type="PANTHER" id="PTHR43867">
    <property type="entry name" value="CELLULOSE SYNTHASE CATALYTIC SUBUNIT A [UDP-FORMING]"/>
    <property type="match status" value="1"/>
</dbReference>
<dbReference type="EMBL" id="WMBQ01000002">
    <property type="protein sequence ID" value="MTD95237.1"/>
    <property type="molecule type" value="Genomic_DNA"/>
</dbReference>
<evidence type="ECO:0000259" key="10">
    <source>
        <dbReference type="Pfam" id="PF07238"/>
    </source>
</evidence>
<comment type="caution">
    <text evidence="11">The sequence shown here is derived from an EMBL/GenBank/DDBJ whole genome shotgun (WGS) entry which is preliminary data.</text>
</comment>
<keyword evidence="3" id="KW-0997">Cell inner membrane</keyword>
<keyword evidence="12" id="KW-1185">Reference proteome</keyword>
<dbReference type="Pfam" id="PF13641">
    <property type="entry name" value="Glyco_tranf_2_3"/>
    <property type="match status" value="1"/>
</dbReference>
<evidence type="ECO:0000256" key="1">
    <source>
        <dbReference type="ARBA" id="ARBA00004127"/>
    </source>
</evidence>
<dbReference type="Gene3D" id="3.90.550.10">
    <property type="entry name" value="Spore Coat Polysaccharide Biosynthesis Protein SpsA, Chain A"/>
    <property type="match status" value="1"/>
</dbReference>
<dbReference type="GO" id="GO:0005886">
    <property type="term" value="C:plasma membrane"/>
    <property type="evidence" value="ECO:0007669"/>
    <property type="project" value="UniProtKB-SubCell"/>
</dbReference>
<dbReference type="SUPFAM" id="SSF53448">
    <property type="entry name" value="Nucleotide-diphospho-sugar transferases"/>
    <property type="match status" value="1"/>
</dbReference>
<dbReference type="InterPro" id="IPR029044">
    <property type="entry name" value="Nucleotide-diphossugar_trans"/>
</dbReference>
<evidence type="ECO:0000256" key="4">
    <source>
        <dbReference type="ARBA" id="ARBA00022676"/>
    </source>
</evidence>
<evidence type="ECO:0000313" key="12">
    <source>
        <dbReference type="Proteomes" id="UP000440694"/>
    </source>
</evidence>
<feature type="transmembrane region" description="Helical" evidence="9">
    <location>
        <begin position="486"/>
        <end position="505"/>
    </location>
</feature>
<name>A0A6I3KNC9_9HYPH</name>
<dbReference type="Pfam" id="PF07238">
    <property type="entry name" value="PilZ"/>
    <property type="match status" value="1"/>
</dbReference>
<keyword evidence="8 9" id="KW-0472">Membrane</keyword>
<evidence type="ECO:0000256" key="8">
    <source>
        <dbReference type="ARBA" id="ARBA00023136"/>
    </source>
</evidence>
<reference evidence="11 12" key="1">
    <citation type="submission" date="2019-11" db="EMBL/GenBank/DDBJ databases">
        <title>Identification of a novel strain.</title>
        <authorList>
            <person name="Xu Q."/>
            <person name="Wang G."/>
        </authorList>
    </citation>
    <scope>NUCLEOTIDE SEQUENCE [LARGE SCALE GENOMIC DNA]</scope>
    <source>
        <strain evidence="12">xq</strain>
    </source>
</reference>